<reference evidence="2 3" key="1">
    <citation type="submission" date="2019-07" db="EMBL/GenBank/DDBJ databases">
        <title>Whole genome shotgun sequence of Novosphingobium sediminis NBRC 106119.</title>
        <authorList>
            <person name="Hosoyama A."/>
            <person name="Uohara A."/>
            <person name="Ohji S."/>
            <person name="Ichikawa N."/>
        </authorList>
    </citation>
    <scope>NUCLEOTIDE SEQUENCE [LARGE SCALE GENOMIC DNA]</scope>
    <source>
        <strain evidence="2 3">NBRC 106119</strain>
    </source>
</reference>
<name>A0A512APP5_9SPHN</name>
<dbReference type="Proteomes" id="UP000321464">
    <property type="component" value="Unassembled WGS sequence"/>
</dbReference>
<accession>A0A512APP5</accession>
<feature type="chain" id="PRO_5022218529" description="Lipoprotein" evidence="1">
    <location>
        <begin position="16"/>
        <end position="104"/>
    </location>
</feature>
<dbReference type="EMBL" id="BJYR01000025">
    <property type="protein sequence ID" value="GEO01678.1"/>
    <property type="molecule type" value="Genomic_DNA"/>
</dbReference>
<sequence>MLFLLLAAAASSLNACESAVRTDLPSAAIACRVPFGTLRQGADAADASSYDPIDDLTPTCREAMRAGQVAGWFGPAMPIAIRRGYVRQFEEKLAICRKSLAASP</sequence>
<evidence type="ECO:0000256" key="1">
    <source>
        <dbReference type="SAM" id="SignalP"/>
    </source>
</evidence>
<organism evidence="2 3">
    <name type="scientific">Novosphingobium sediminis</name>
    <dbReference type="NCBI Taxonomy" id="707214"/>
    <lineage>
        <taxon>Bacteria</taxon>
        <taxon>Pseudomonadati</taxon>
        <taxon>Pseudomonadota</taxon>
        <taxon>Alphaproteobacteria</taxon>
        <taxon>Sphingomonadales</taxon>
        <taxon>Sphingomonadaceae</taxon>
        <taxon>Novosphingobium</taxon>
    </lineage>
</organism>
<evidence type="ECO:0000313" key="3">
    <source>
        <dbReference type="Proteomes" id="UP000321464"/>
    </source>
</evidence>
<keyword evidence="3" id="KW-1185">Reference proteome</keyword>
<comment type="caution">
    <text evidence="2">The sequence shown here is derived from an EMBL/GenBank/DDBJ whole genome shotgun (WGS) entry which is preliminary data.</text>
</comment>
<keyword evidence="1" id="KW-0732">Signal</keyword>
<proteinExistence type="predicted"/>
<gene>
    <name evidence="2" type="ORF">NSE01_35100</name>
</gene>
<dbReference type="OrthoDB" id="9970007at2"/>
<protein>
    <recommendedName>
        <fullName evidence="4">Lipoprotein</fullName>
    </recommendedName>
</protein>
<dbReference type="RefSeq" id="WP_147160984.1">
    <property type="nucleotide sequence ID" value="NZ_BJYR01000025.1"/>
</dbReference>
<evidence type="ECO:0008006" key="4">
    <source>
        <dbReference type="Google" id="ProtNLM"/>
    </source>
</evidence>
<evidence type="ECO:0000313" key="2">
    <source>
        <dbReference type="EMBL" id="GEO01678.1"/>
    </source>
</evidence>
<feature type="signal peptide" evidence="1">
    <location>
        <begin position="1"/>
        <end position="15"/>
    </location>
</feature>
<dbReference type="AlphaFoldDB" id="A0A512APP5"/>